<comment type="similarity">
    <text evidence="3">Belongs to the WD repeat PLAP family.</text>
</comment>
<dbReference type="InterPro" id="IPR015943">
    <property type="entry name" value="WD40/YVTN_repeat-like_dom_sf"/>
</dbReference>
<keyword evidence="7" id="KW-0539">Nucleus</keyword>
<feature type="domain" description="PUL" evidence="11">
    <location>
        <begin position="527"/>
        <end position="809"/>
    </location>
</feature>
<dbReference type="InterPro" id="IPR015155">
    <property type="entry name" value="PFU"/>
</dbReference>
<evidence type="ECO:0000256" key="4">
    <source>
        <dbReference type="ARBA" id="ARBA00022490"/>
    </source>
</evidence>
<proteinExistence type="inferred from homology"/>
<dbReference type="Pfam" id="PF00400">
    <property type="entry name" value="WD40"/>
    <property type="match status" value="6"/>
</dbReference>
<dbReference type="Pfam" id="PF08324">
    <property type="entry name" value="PUL"/>
    <property type="match status" value="1"/>
</dbReference>
<dbReference type="GO" id="GO:0010992">
    <property type="term" value="P:ubiquitin recycling"/>
    <property type="evidence" value="ECO:0007669"/>
    <property type="project" value="TreeGrafter"/>
</dbReference>
<dbReference type="Gene3D" id="3.10.20.870">
    <property type="entry name" value="PFU (PLAA family ubiquitin binding), C-terminal domain"/>
    <property type="match status" value="1"/>
</dbReference>
<dbReference type="InterPro" id="IPR001680">
    <property type="entry name" value="WD40_rpt"/>
</dbReference>
<keyword evidence="4" id="KW-0963">Cytoplasm</keyword>
<dbReference type="PANTHER" id="PTHR19849">
    <property type="entry name" value="PHOSPHOLIPASE A-2-ACTIVATING PROTEIN"/>
    <property type="match status" value="1"/>
</dbReference>
<evidence type="ECO:0000256" key="3">
    <source>
        <dbReference type="ARBA" id="ARBA00008495"/>
    </source>
</evidence>
<dbReference type="InterPro" id="IPR036322">
    <property type="entry name" value="WD40_repeat_dom_sf"/>
</dbReference>
<dbReference type="OrthoDB" id="10265988at2759"/>
<sequence>MTYKLSATLEAHTSDVRAVASPTNEVVLSASRDSTAISWQRQTGSAAFQQDSVFRAGTRYVNAVAHLVGDAGSKGFVVTGGQEAIVNVFSLDVTKDEPDYSLVGHSENICALDTTPGGAIISGSWDNTAKVWKNWQLKYDLRGHERSVWAVLGVDEEKTLTGSADKTIKLWEQHKCIATFTGHTDAVRGLALVPDIGFASCSNDSEIRVWTLGGDLIYSLSGHTSFVYSLSVLPTGDIVSSGEDRSVRVWKDGECSQVITIPAISVWAVSSMPNGDIVAGSSDGVVRVFSASEERWAVQEELKAYEDLVASQALPKEQIGDLKTTDLAGPEALQKPGNKPGQVLMVKNGDRTEAHQWDAASSSWQKIGEVVDAVGQGRRQLYEGKEYDYVFDVDIQDGVPPLKLPYNVTENPYTAAQRFLHRNELPISYLDEVVRFIESNTAGVNLGGGEEFVDPFTGASRYRSTAPSGPSAQTSGYSDPFTGGSRYQPAAPVQQGGNDVYQDPFTGASRYSGGAPSYSAPAPSVPKILPATQLVSFKQANVSAMEGKLKQFDDILKNEITTSSLAIYPSEASAIGEIFLYLLSVTPTTTGPSILSTTHAEALISILNRWPPAYVFPVIDLARLFAGFCGDVLATSNELQSQFIAALEQACDLPGKKLQGSTAKVRETNILLALRALANLVGSVGGGTDDGPLFGGVAETLARGSPGTLGKQQKIALASVLFNLSCLPALNQEQREQIVILALPFLATQDNDGEAVYRALVALGNTLLGLKNNGAKSMNADAILGTISPLPQTLPEARIKNIVEEIKRL</sequence>
<feature type="repeat" description="WD" evidence="8">
    <location>
        <begin position="102"/>
        <end position="133"/>
    </location>
</feature>
<reference evidence="12 13" key="1">
    <citation type="journal article" date="2015" name="Fungal Genet. Biol.">
        <title>Evolution of novel wood decay mechanisms in Agaricales revealed by the genome sequences of Fistulina hepatica and Cylindrobasidium torrendii.</title>
        <authorList>
            <person name="Floudas D."/>
            <person name="Held B.W."/>
            <person name="Riley R."/>
            <person name="Nagy L.G."/>
            <person name="Koehler G."/>
            <person name="Ransdell A.S."/>
            <person name="Younus H."/>
            <person name="Chow J."/>
            <person name="Chiniquy J."/>
            <person name="Lipzen A."/>
            <person name="Tritt A."/>
            <person name="Sun H."/>
            <person name="Haridas S."/>
            <person name="LaButti K."/>
            <person name="Ohm R.A."/>
            <person name="Kues U."/>
            <person name="Blanchette R.A."/>
            <person name="Grigoriev I.V."/>
            <person name="Minto R.E."/>
            <person name="Hibbett D.S."/>
        </authorList>
    </citation>
    <scope>NUCLEOTIDE SEQUENCE [LARGE SCALE GENOMIC DNA]</scope>
    <source>
        <strain evidence="12 13">FP15055 ss-10</strain>
    </source>
</reference>
<feature type="domain" description="PFU" evidence="10">
    <location>
        <begin position="356"/>
        <end position="451"/>
    </location>
</feature>
<feature type="repeat" description="WD" evidence="8">
    <location>
        <begin position="141"/>
        <end position="172"/>
    </location>
</feature>
<evidence type="ECO:0000259" key="11">
    <source>
        <dbReference type="PROSITE" id="PS51396"/>
    </source>
</evidence>
<dbReference type="Gene3D" id="1.25.10.10">
    <property type="entry name" value="Leucine-rich Repeat Variant"/>
    <property type="match status" value="1"/>
</dbReference>
<feature type="region of interest" description="Disordered" evidence="9">
    <location>
        <begin position="462"/>
        <end position="498"/>
    </location>
</feature>
<dbReference type="AlphaFoldDB" id="A0A0D7BLN9"/>
<dbReference type="GO" id="GO:0005737">
    <property type="term" value="C:cytoplasm"/>
    <property type="evidence" value="ECO:0007669"/>
    <property type="project" value="UniProtKB-SubCell"/>
</dbReference>
<keyword evidence="6" id="KW-0677">Repeat</keyword>
<dbReference type="PRINTS" id="PR00320">
    <property type="entry name" value="GPROTEINBRPT"/>
</dbReference>
<dbReference type="FunFam" id="2.130.10.10:FF:000175">
    <property type="entry name" value="Phospholipase A-2-activating protein"/>
    <property type="match status" value="1"/>
</dbReference>
<organism evidence="12 13">
    <name type="scientific">Cylindrobasidium torrendii FP15055 ss-10</name>
    <dbReference type="NCBI Taxonomy" id="1314674"/>
    <lineage>
        <taxon>Eukaryota</taxon>
        <taxon>Fungi</taxon>
        <taxon>Dikarya</taxon>
        <taxon>Basidiomycota</taxon>
        <taxon>Agaricomycotina</taxon>
        <taxon>Agaricomycetes</taxon>
        <taxon>Agaricomycetidae</taxon>
        <taxon>Agaricales</taxon>
        <taxon>Marasmiineae</taxon>
        <taxon>Physalacriaceae</taxon>
        <taxon>Cylindrobasidium</taxon>
    </lineage>
</organism>
<dbReference type="Proteomes" id="UP000054007">
    <property type="component" value="Unassembled WGS sequence"/>
</dbReference>
<dbReference type="PROSITE" id="PS50082">
    <property type="entry name" value="WD_REPEATS_2"/>
    <property type="match status" value="4"/>
</dbReference>
<feature type="repeat" description="WD" evidence="8">
    <location>
        <begin position="220"/>
        <end position="251"/>
    </location>
</feature>
<dbReference type="GO" id="GO:0005634">
    <property type="term" value="C:nucleus"/>
    <property type="evidence" value="ECO:0007669"/>
    <property type="project" value="UniProtKB-SubCell"/>
</dbReference>
<feature type="compositionally biased region" description="Polar residues" evidence="9">
    <location>
        <begin position="462"/>
        <end position="477"/>
    </location>
</feature>
<evidence type="ECO:0000256" key="1">
    <source>
        <dbReference type="ARBA" id="ARBA00004123"/>
    </source>
</evidence>
<evidence type="ECO:0000256" key="7">
    <source>
        <dbReference type="ARBA" id="ARBA00023242"/>
    </source>
</evidence>
<dbReference type="Gene3D" id="2.130.10.10">
    <property type="entry name" value="YVTN repeat-like/Quinoprotein amine dehydrogenase"/>
    <property type="match status" value="1"/>
</dbReference>
<dbReference type="SMART" id="SM00320">
    <property type="entry name" value="WD40"/>
    <property type="match status" value="6"/>
</dbReference>
<dbReference type="EMBL" id="KN880459">
    <property type="protein sequence ID" value="KIY71064.1"/>
    <property type="molecule type" value="Genomic_DNA"/>
</dbReference>
<dbReference type="GO" id="GO:0043161">
    <property type="term" value="P:proteasome-mediated ubiquitin-dependent protein catabolic process"/>
    <property type="evidence" value="ECO:0007669"/>
    <property type="project" value="TreeGrafter"/>
</dbReference>
<keyword evidence="5 8" id="KW-0853">WD repeat</keyword>
<evidence type="ECO:0000256" key="6">
    <source>
        <dbReference type="ARBA" id="ARBA00022737"/>
    </source>
</evidence>
<keyword evidence="13" id="KW-1185">Reference proteome</keyword>
<dbReference type="InterPro" id="IPR011989">
    <property type="entry name" value="ARM-like"/>
</dbReference>
<dbReference type="STRING" id="1314674.A0A0D7BLN9"/>
<protein>
    <submittedName>
        <fullName evidence="12">Phospholipase A-2-activating protein</fullName>
    </submittedName>
</protein>
<name>A0A0D7BLN9_9AGAR</name>
<evidence type="ECO:0000256" key="2">
    <source>
        <dbReference type="ARBA" id="ARBA00004496"/>
    </source>
</evidence>
<dbReference type="Pfam" id="PF09070">
    <property type="entry name" value="PFU"/>
    <property type="match status" value="1"/>
</dbReference>
<dbReference type="InterPro" id="IPR013535">
    <property type="entry name" value="PUL_dom"/>
</dbReference>
<evidence type="ECO:0000256" key="5">
    <source>
        <dbReference type="ARBA" id="ARBA00022574"/>
    </source>
</evidence>
<dbReference type="PROSITE" id="PS50294">
    <property type="entry name" value="WD_REPEATS_REGION"/>
    <property type="match status" value="2"/>
</dbReference>
<accession>A0A0D7BLN9</accession>
<dbReference type="CDD" id="cd00200">
    <property type="entry name" value="WD40"/>
    <property type="match status" value="1"/>
</dbReference>
<dbReference type="SUPFAM" id="SSF50978">
    <property type="entry name" value="WD40 repeat-like"/>
    <property type="match status" value="1"/>
</dbReference>
<comment type="subcellular location">
    <subcellularLocation>
        <location evidence="2">Cytoplasm</location>
    </subcellularLocation>
    <subcellularLocation>
        <location evidence="1">Nucleus</location>
    </subcellularLocation>
</comment>
<evidence type="ECO:0000259" key="10">
    <source>
        <dbReference type="PROSITE" id="PS51394"/>
    </source>
</evidence>
<evidence type="ECO:0000313" key="13">
    <source>
        <dbReference type="Proteomes" id="UP000054007"/>
    </source>
</evidence>
<dbReference type="PROSITE" id="PS51396">
    <property type="entry name" value="PUL"/>
    <property type="match status" value="1"/>
</dbReference>
<dbReference type="InterPro" id="IPR020472">
    <property type="entry name" value="WD40_PAC1"/>
</dbReference>
<evidence type="ECO:0000256" key="9">
    <source>
        <dbReference type="SAM" id="MobiDB-lite"/>
    </source>
</evidence>
<evidence type="ECO:0000256" key="8">
    <source>
        <dbReference type="PROSITE-ProRule" id="PRU00221"/>
    </source>
</evidence>
<dbReference type="PANTHER" id="PTHR19849:SF0">
    <property type="entry name" value="PHOSPHOLIPASE A-2-ACTIVATING PROTEIN"/>
    <property type="match status" value="1"/>
</dbReference>
<dbReference type="InterPro" id="IPR038122">
    <property type="entry name" value="PFU_sf"/>
</dbReference>
<gene>
    <name evidence="12" type="ORF">CYLTODRAFT_435421</name>
</gene>
<feature type="repeat" description="WD" evidence="8">
    <location>
        <begin position="180"/>
        <end position="212"/>
    </location>
</feature>
<dbReference type="GO" id="GO:0043130">
    <property type="term" value="F:ubiquitin binding"/>
    <property type="evidence" value="ECO:0007669"/>
    <property type="project" value="TreeGrafter"/>
</dbReference>
<dbReference type="PROSITE" id="PS51394">
    <property type="entry name" value="PFU"/>
    <property type="match status" value="1"/>
</dbReference>
<evidence type="ECO:0000313" key="12">
    <source>
        <dbReference type="EMBL" id="KIY71064.1"/>
    </source>
</evidence>